<reference evidence="2" key="1">
    <citation type="journal article" date="2023" name="Mol. Phylogenet. Evol.">
        <title>Genome-scale phylogeny and comparative genomics of the fungal order Sordariales.</title>
        <authorList>
            <person name="Hensen N."/>
            <person name="Bonometti L."/>
            <person name="Westerberg I."/>
            <person name="Brannstrom I.O."/>
            <person name="Guillou S."/>
            <person name="Cros-Aarteil S."/>
            <person name="Calhoun S."/>
            <person name="Haridas S."/>
            <person name="Kuo A."/>
            <person name="Mondo S."/>
            <person name="Pangilinan J."/>
            <person name="Riley R."/>
            <person name="LaButti K."/>
            <person name="Andreopoulos B."/>
            <person name="Lipzen A."/>
            <person name="Chen C."/>
            <person name="Yan M."/>
            <person name="Daum C."/>
            <person name="Ng V."/>
            <person name="Clum A."/>
            <person name="Steindorff A."/>
            <person name="Ohm R.A."/>
            <person name="Martin F."/>
            <person name="Silar P."/>
            <person name="Natvig D.O."/>
            <person name="Lalanne C."/>
            <person name="Gautier V."/>
            <person name="Ament-Velasquez S.L."/>
            <person name="Kruys A."/>
            <person name="Hutchinson M.I."/>
            <person name="Powell A.J."/>
            <person name="Barry K."/>
            <person name="Miller A.N."/>
            <person name="Grigoriev I.V."/>
            <person name="Debuchy R."/>
            <person name="Gladieux P."/>
            <person name="Hiltunen Thoren M."/>
            <person name="Johannesson H."/>
        </authorList>
    </citation>
    <scope>NUCLEOTIDE SEQUENCE [LARGE SCALE GENOMIC DNA]</scope>
    <source>
        <strain evidence="2">CBS 340.73</strain>
    </source>
</reference>
<dbReference type="EMBL" id="MU854194">
    <property type="protein sequence ID" value="KAK3933471.1"/>
    <property type="molecule type" value="Genomic_DNA"/>
</dbReference>
<protein>
    <submittedName>
        <fullName evidence="1">Uncharacterized protein</fullName>
    </submittedName>
</protein>
<keyword evidence="2" id="KW-1185">Reference proteome</keyword>
<dbReference type="Proteomes" id="UP001303473">
    <property type="component" value="Unassembled WGS sequence"/>
</dbReference>
<evidence type="ECO:0000313" key="2">
    <source>
        <dbReference type="Proteomes" id="UP001303473"/>
    </source>
</evidence>
<comment type="caution">
    <text evidence="1">The sequence shown here is derived from an EMBL/GenBank/DDBJ whole genome shotgun (WGS) entry which is preliminary data.</text>
</comment>
<evidence type="ECO:0000313" key="1">
    <source>
        <dbReference type="EMBL" id="KAK3933471.1"/>
    </source>
</evidence>
<proteinExistence type="predicted"/>
<name>A0AAN6RYT3_9PEZI</name>
<organism evidence="1 2">
    <name type="scientific">Diplogelasinospora grovesii</name>
    <dbReference type="NCBI Taxonomy" id="303347"/>
    <lineage>
        <taxon>Eukaryota</taxon>
        <taxon>Fungi</taxon>
        <taxon>Dikarya</taxon>
        <taxon>Ascomycota</taxon>
        <taxon>Pezizomycotina</taxon>
        <taxon>Sordariomycetes</taxon>
        <taxon>Sordariomycetidae</taxon>
        <taxon>Sordariales</taxon>
        <taxon>Diplogelasinosporaceae</taxon>
        <taxon>Diplogelasinospora</taxon>
    </lineage>
</organism>
<accession>A0AAN6RYT3</accession>
<dbReference type="AlphaFoldDB" id="A0AAN6RYT3"/>
<sequence>CIKDKRLLYEIRVFLFYRPFVINNHFNREYLREIKESEKRNLILYSYLKCKEKGIKLKNLNYFKAYIINVYSVEL</sequence>
<gene>
    <name evidence="1" type="ORF">QBC46DRAFT_275688</name>
</gene>
<feature type="non-terminal residue" evidence="1">
    <location>
        <position position="1"/>
    </location>
</feature>